<evidence type="ECO:0000313" key="8">
    <source>
        <dbReference type="EMBL" id="RBP82590.1"/>
    </source>
</evidence>
<dbReference type="Proteomes" id="UP000252792">
    <property type="component" value="Unassembled WGS sequence"/>
</dbReference>
<accession>A0A366J848</accession>
<dbReference type="InterPro" id="IPR024478">
    <property type="entry name" value="HlyB_4HB_MCP"/>
</dbReference>
<evidence type="ECO:0000256" key="3">
    <source>
        <dbReference type="ARBA" id="ARBA00029447"/>
    </source>
</evidence>
<evidence type="ECO:0000256" key="2">
    <source>
        <dbReference type="ARBA" id="ARBA00023224"/>
    </source>
</evidence>
<dbReference type="InterPro" id="IPR004089">
    <property type="entry name" value="MCPsignal_dom"/>
</dbReference>
<dbReference type="PANTHER" id="PTHR32089:SF120">
    <property type="entry name" value="METHYL-ACCEPTING CHEMOTAXIS PROTEIN TLPQ"/>
    <property type="match status" value="1"/>
</dbReference>
<dbReference type="GO" id="GO:0007165">
    <property type="term" value="P:signal transduction"/>
    <property type="evidence" value="ECO:0007669"/>
    <property type="project" value="UniProtKB-KW"/>
</dbReference>
<dbReference type="Gene3D" id="1.10.287.950">
    <property type="entry name" value="Methyl-accepting chemotaxis protein"/>
    <property type="match status" value="1"/>
</dbReference>
<keyword evidence="5" id="KW-1133">Transmembrane helix</keyword>
<keyword evidence="9" id="KW-1185">Reference proteome</keyword>
<dbReference type="Pfam" id="PF12729">
    <property type="entry name" value="4HB_MCP_1"/>
    <property type="match status" value="1"/>
</dbReference>
<dbReference type="PROSITE" id="PS50885">
    <property type="entry name" value="HAMP"/>
    <property type="match status" value="1"/>
</dbReference>
<feature type="domain" description="Methyl-accepting transducer" evidence="6">
    <location>
        <begin position="267"/>
        <end position="503"/>
    </location>
</feature>
<dbReference type="SUPFAM" id="SSF58104">
    <property type="entry name" value="Methyl-accepting chemotaxis protein (MCP) signaling domain"/>
    <property type="match status" value="1"/>
</dbReference>
<name>A0A366J848_9GAMM</name>
<dbReference type="PRINTS" id="PR00260">
    <property type="entry name" value="CHEMTRNSDUCR"/>
</dbReference>
<dbReference type="CDD" id="cd06225">
    <property type="entry name" value="HAMP"/>
    <property type="match status" value="1"/>
</dbReference>
<comment type="similarity">
    <text evidence="3">Belongs to the methyl-accepting chemotaxis (MCP) protein family.</text>
</comment>
<dbReference type="GO" id="GO:0016020">
    <property type="term" value="C:membrane"/>
    <property type="evidence" value="ECO:0007669"/>
    <property type="project" value="UniProtKB-SubCell"/>
</dbReference>
<dbReference type="AlphaFoldDB" id="A0A366J848"/>
<evidence type="ECO:0000256" key="4">
    <source>
        <dbReference type="PROSITE-ProRule" id="PRU00284"/>
    </source>
</evidence>
<dbReference type="RefSeq" id="WP_113917074.1">
    <property type="nucleotide sequence ID" value="NZ_QNSE01000008.1"/>
</dbReference>
<keyword evidence="2 4" id="KW-0807">Transducer</keyword>
<dbReference type="Pfam" id="PF00015">
    <property type="entry name" value="MCPsignal"/>
    <property type="match status" value="1"/>
</dbReference>
<evidence type="ECO:0000259" key="7">
    <source>
        <dbReference type="PROSITE" id="PS50885"/>
    </source>
</evidence>
<comment type="subcellular location">
    <subcellularLocation>
        <location evidence="1">Membrane</location>
    </subcellularLocation>
</comment>
<dbReference type="SMART" id="SM00304">
    <property type="entry name" value="HAMP"/>
    <property type="match status" value="1"/>
</dbReference>
<sequence length="539" mass="58059">MLRNINIRSRLLMAFFIIIFLLVCLGAVAMTAMKGIRANSEMIEAKILPAISSLGEMNSNLMRVRVFTLRLLNEANDENKRETLRALEKIKKEVAKYRSDYEKTIYLDSERRLFEEFKKTEASYYKLQGTVSALAMKSDQGAIAKLVPDMNLAADDMVRLLREIVAANQEGADLASADSLHDYNVSLRLIIFIIIAAAGIGSLIAIILSKSINKPLQDAVATAEVIASGDLTQTINSDGDDELTRLTNALKAMQENLREAIIHIGDSSSQLASAAEELNTVTESSSNGLMLQNEEIQQAAAAITQMSSAVDEVARTAQQTSEASVESSKLTAEGKARVGETTVVILDMNEEMTVSTRVINQLAEQVASIGQILDVIRAVAEQTNLLALNAAIEAARAGEAGRGFAVVADEVRSLAHRTQESTGEIETMVRQVQLSANEAVSSMESTSQKTSQAQTVAAEAAKALEQITERIIAISDSNHVIASAAEEQSNVAKEIDGNITTISDLAAQTVVGANQTSASAAELTRLAIELNELVIKFKV</sequence>
<evidence type="ECO:0000256" key="5">
    <source>
        <dbReference type="SAM" id="Phobius"/>
    </source>
</evidence>
<proteinExistence type="inferred from homology"/>
<feature type="transmembrane region" description="Helical" evidence="5">
    <location>
        <begin position="189"/>
        <end position="208"/>
    </location>
</feature>
<dbReference type="InterPro" id="IPR003660">
    <property type="entry name" value="HAMP_dom"/>
</dbReference>
<feature type="transmembrane region" description="Helical" evidence="5">
    <location>
        <begin position="12"/>
        <end position="33"/>
    </location>
</feature>
<evidence type="ECO:0000259" key="6">
    <source>
        <dbReference type="PROSITE" id="PS50111"/>
    </source>
</evidence>
<organism evidence="8 9">
    <name type="scientific">Marinomonas rhizomae</name>
    <dbReference type="NCBI Taxonomy" id="491948"/>
    <lineage>
        <taxon>Bacteria</taxon>
        <taxon>Pseudomonadati</taxon>
        <taxon>Pseudomonadota</taxon>
        <taxon>Gammaproteobacteria</taxon>
        <taxon>Oceanospirillales</taxon>
        <taxon>Oceanospirillaceae</taxon>
        <taxon>Marinomonas</taxon>
    </lineage>
</organism>
<dbReference type="CDD" id="cd11386">
    <property type="entry name" value="MCP_signal"/>
    <property type="match status" value="1"/>
</dbReference>
<dbReference type="GO" id="GO:0004888">
    <property type="term" value="F:transmembrane signaling receptor activity"/>
    <property type="evidence" value="ECO:0007669"/>
    <property type="project" value="InterPro"/>
</dbReference>
<comment type="caution">
    <text evidence="8">The sequence shown here is derived from an EMBL/GenBank/DDBJ whole genome shotgun (WGS) entry which is preliminary data.</text>
</comment>
<evidence type="ECO:0000256" key="1">
    <source>
        <dbReference type="ARBA" id="ARBA00004370"/>
    </source>
</evidence>
<dbReference type="Pfam" id="PF00672">
    <property type="entry name" value="HAMP"/>
    <property type="match status" value="1"/>
</dbReference>
<dbReference type="InterPro" id="IPR004090">
    <property type="entry name" value="Chemotax_Me-accpt_rcpt"/>
</dbReference>
<evidence type="ECO:0000313" key="9">
    <source>
        <dbReference type="Proteomes" id="UP000252792"/>
    </source>
</evidence>
<gene>
    <name evidence="8" type="ORF">DFP80_108237</name>
</gene>
<keyword evidence="5" id="KW-0472">Membrane</keyword>
<reference evidence="8 9" key="1">
    <citation type="submission" date="2018-06" db="EMBL/GenBank/DDBJ databases">
        <title>Genomic Encyclopedia of Type Strains, Phase III (KMG-III): the genomes of soil and plant-associated and newly described type strains.</title>
        <authorList>
            <person name="Whitman W."/>
        </authorList>
    </citation>
    <scope>NUCLEOTIDE SEQUENCE [LARGE SCALE GENOMIC DNA]</scope>
    <source>
        <strain evidence="8 9">CECT 7377</strain>
    </source>
</reference>
<protein>
    <submittedName>
        <fullName evidence="8">Methyl-accepting chemotaxis sensory transducer</fullName>
    </submittedName>
</protein>
<dbReference type="FunFam" id="1.10.287.950:FF:000001">
    <property type="entry name" value="Methyl-accepting chemotaxis sensory transducer"/>
    <property type="match status" value="1"/>
</dbReference>
<dbReference type="EMBL" id="QNSE01000008">
    <property type="protein sequence ID" value="RBP82590.1"/>
    <property type="molecule type" value="Genomic_DNA"/>
</dbReference>
<dbReference type="SMART" id="SM00283">
    <property type="entry name" value="MA"/>
    <property type="match status" value="1"/>
</dbReference>
<dbReference type="PANTHER" id="PTHR32089">
    <property type="entry name" value="METHYL-ACCEPTING CHEMOTAXIS PROTEIN MCPB"/>
    <property type="match status" value="1"/>
</dbReference>
<feature type="domain" description="HAMP" evidence="7">
    <location>
        <begin position="210"/>
        <end position="262"/>
    </location>
</feature>
<dbReference type="OrthoDB" id="7054443at2"/>
<keyword evidence="5" id="KW-0812">Transmembrane</keyword>
<dbReference type="GO" id="GO:0006935">
    <property type="term" value="P:chemotaxis"/>
    <property type="evidence" value="ECO:0007669"/>
    <property type="project" value="InterPro"/>
</dbReference>
<dbReference type="PROSITE" id="PS50111">
    <property type="entry name" value="CHEMOTAXIS_TRANSDUC_2"/>
    <property type="match status" value="1"/>
</dbReference>